<accession>H0GWE6</accession>
<evidence type="ECO:0000256" key="13">
    <source>
        <dbReference type="ARBA" id="ARBA00052827"/>
    </source>
</evidence>
<dbReference type="OrthoDB" id="10266426at2759"/>
<dbReference type="AlphaFoldDB" id="H0GWE6"/>
<protein>
    <submittedName>
        <fullName evidence="19">Yia6p</fullName>
    </submittedName>
</protein>
<dbReference type="InterPro" id="IPR023395">
    <property type="entry name" value="MCP_dom_sf"/>
</dbReference>
<dbReference type="SUPFAM" id="SSF103506">
    <property type="entry name" value="Mitochondrial carrier"/>
    <property type="match status" value="1"/>
</dbReference>
<dbReference type="GO" id="GO:0051724">
    <property type="term" value="F:NAD transmembrane transporter activity"/>
    <property type="evidence" value="ECO:0007669"/>
    <property type="project" value="UniProtKB-ARBA"/>
</dbReference>
<feature type="repeat" description="Solcar" evidence="16">
    <location>
        <begin position="89"/>
        <end position="180"/>
    </location>
</feature>
<comment type="caution">
    <text evidence="19">The sequence shown here is derived from an EMBL/GenBank/DDBJ whole genome shotgun (WGS) entry which is preliminary data.</text>
</comment>
<organism evidence="19 20">
    <name type="scientific">Saccharomyces cerevisiae x Saccharomyces kudriavzevii (strain VIN7)</name>
    <name type="common">Yeast</name>
    <dbReference type="NCBI Taxonomy" id="1095631"/>
    <lineage>
        <taxon>Eukaryota</taxon>
        <taxon>Fungi</taxon>
        <taxon>Dikarya</taxon>
        <taxon>Ascomycota</taxon>
        <taxon>Saccharomycotina</taxon>
        <taxon>Saccharomycetes</taxon>
        <taxon>Saccharomycetales</taxon>
        <taxon>Saccharomycetaceae</taxon>
        <taxon>Saccharomyces</taxon>
    </lineage>
</organism>
<comment type="function">
    <text evidence="15">Mitochondrial inner membrane carrier protein that mediates the import of NAD(+) into mitochondria. Can transport NAD(+) by unidirectional transport or by exchange with intramitochondrially generated dAMP and dGMP. Also able to transport NAD(+) by exchange with AMP, GMP or deamido-NAD (+) in vitro.</text>
</comment>
<dbReference type="GO" id="GO:1990549">
    <property type="term" value="P:mitochondrial NAD transmembrane transport"/>
    <property type="evidence" value="ECO:0007669"/>
    <property type="project" value="UniProtKB-ARBA"/>
</dbReference>
<evidence type="ECO:0000313" key="20">
    <source>
        <dbReference type="Proteomes" id="UP000009009"/>
    </source>
</evidence>
<evidence type="ECO:0000256" key="2">
    <source>
        <dbReference type="ARBA" id="ARBA00006375"/>
    </source>
</evidence>
<keyword evidence="3 17" id="KW-0813">Transport</keyword>
<dbReference type="FunFam" id="1.50.40.10:FF:000106">
    <property type="entry name" value="NAD+ transporter"/>
    <property type="match status" value="1"/>
</dbReference>
<dbReference type="HOGENOM" id="CLU_015166_6_1_1"/>
<feature type="repeat" description="Solcar" evidence="16">
    <location>
        <begin position="290"/>
        <end position="378"/>
    </location>
</feature>
<keyword evidence="5" id="KW-0677">Repeat</keyword>
<comment type="catalytic activity">
    <reaction evidence="11">
        <text>deamido-NAD(+)(in) + NAD(+)(out) = deamido-NAD(+)(out) + NAD(+)(in)</text>
        <dbReference type="Rhea" id="RHEA:65428"/>
        <dbReference type="ChEBI" id="CHEBI:57540"/>
        <dbReference type="ChEBI" id="CHEBI:58437"/>
    </reaction>
    <physiologicalReaction direction="left-to-right" evidence="11">
        <dbReference type="Rhea" id="RHEA:65429"/>
    </physiologicalReaction>
</comment>
<keyword evidence="9 16" id="KW-0472">Membrane</keyword>
<feature type="transmembrane region" description="Helical" evidence="18">
    <location>
        <begin position="249"/>
        <end position="271"/>
    </location>
</feature>
<comment type="subcellular location">
    <subcellularLocation>
        <location evidence="1">Mitochondrion inner membrane</location>
        <topology evidence="1">Multi-pass membrane protein</topology>
    </subcellularLocation>
</comment>
<evidence type="ECO:0000256" key="3">
    <source>
        <dbReference type="ARBA" id="ARBA00022448"/>
    </source>
</evidence>
<comment type="catalytic activity">
    <reaction evidence="13">
        <text>GMP(in) + NAD(+)(out) = GMP(out) + NAD(+)(in)</text>
        <dbReference type="Rhea" id="RHEA:65420"/>
        <dbReference type="ChEBI" id="CHEBI:57540"/>
        <dbReference type="ChEBI" id="CHEBI:58115"/>
    </reaction>
    <physiologicalReaction direction="left-to-right" evidence="13">
        <dbReference type="Rhea" id="RHEA:65421"/>
    </physiologicalReaction>
</comment>
<keyword evidence="20" id="KW-1185">Reference proteome</keyword>
<evidence type="ECO:0000256" key="1">
    <source>
        <dbReference type="ARBA" id="ARBA00004448"/>
    </source>
</evidence>
<evidence type="ECO:0000256" key="18">
    <source>
        <dbReference type="SAM" id="Phobius"/>
    </source>
</evidence>
<feature type="transmembrane region" description="Helical" evidence="18">
    <location>
        <begin position="190"/>
        <end position="214"/>
    </location>
</feature>
<evidence type="ECO:0000313" key="19">
    <source>
        <dbReference type="EMBL" id="EHN01863.1"/>
    </source>
</evidence>
<evidence type="ECO:0000256" key="4">
    <source>
        <dbReference type="ARBA" id="ARBA00022692"/>
    </source>
</evidence>
<proteinExistence type="inferred from homology"/>
<comment type="catalytic activity">
    <reaction evidence="12">
        <text>AMP(in) + NAD(+)(out) = AMP(out) + NAD(+)(in)</text>
        <dbReference type="Rhea" id="RHEA:65424"/>
        <dbReference type="ChEBI" id="CHEBI:57540"/>
        <dbReference type="ChEBI" id="CHEBI:456215"/>
    </reaction>
    <physiologicalReaction direction="left-to-right" evidence="12">
        <dbReference type="Rhea" id="RHEA:65425"/>
    </physiologicalReaction>
</comment>
<evidence type="ECO:0000256" key="11">
    <source>
        <dbReference type="ARBA" id="ARBA00051263"/>
    </source>
</evidence>
<evidence type="ECO:0000256" key="17">
    <source>
        <dbReference type="RuleBase" id="RU000488"/>
    </source>
</evidence>
<dbReference type="InterPro" id="IPR002067">
    <property type="entry name" value="MCP"/>
</dbReference>
<keyword evidence="8" id="KW-0496">Mitochondrion</keyword>
<evidence type="ECO:0000256" key="5">
    <source>
        <dbReference type="ARBA" id="ARBA00022737"/>
    </source>
</evidence>
<feature type="repeat" description="Solcar" evidence="16">
    <location>
        <begin position="188"/>
        <end position="277"/>
    </location>
</feature>
<dbReference type="InterPro" id="IPR018108">
    <property type="entry name" value="MCP_transmembrane"/>
</dbReference>
<keyword evidence="4 16" id="KW-0812">Transmembrane</keyword>
<comment type="similarity">
    <text evidence="2 17">Belongs to the mitochondrial carrier (TC 2.A.29) family.</text>
</comment>
<dbReference type="PRINTS" id="PR00926">
    <property type="entry name" value="MITOCARRIER"/>
</dbReference>
<dbReference type="EMBL" id="AGVY01000258">
    <property type="protein sequence ID" value="EHN01863.1"/>
    <property type="molecule type" value="Genomic_DNA"/>
</dbReference>
<keyword evidence="6" id="KW-0999">Mitochondrion inner membrane</keyword>
<dbReference type="PANTHER" id="PTHR45683">
    <property type="entry name" value="MITOCHONDRIAL NICOTINAMIDE ADENINE DINUCLEOTIDE TRANSPORTER 1-RELATED-RELATED"/>
    <property type="match status" value="1"/>
</dbReference>
<evidence type="ECO:0000256" key="14">
    <source>
        <dbReference type="ARBA" id="ARBA00052961"/>
    </source>
</evidence>
<evidence type="ECO:0000256" key="8">
    <source>
        <dbReference type="ARBA" id="ARBA00023128"/>
    </source>
</evidence>
<dbReference type="Pfam" id="PF00153">
    <property type="entry name" value="Mito_carr"/>
    <property type="match status" value="3"/>
</dbReference>
<dbReference type="PROSITE" id="PS50920">
    <property type="entry name" value="SOLCAR"/>
    <property type="match status" value="3"/>
</dbReference>
<evidence type="ECO:0000256" key="15">
    <source>
        <dbReference type="ARBA" id="ARBA00059403"/>
    </source>
</evidence>
<comment type="catalytic activity">
    <reaction evidence="14">
        <text>dAMP(in) + NAD(+)(out) = dAMP(out) + NAD(+)(in)</text>
        <dbReference type="Rhea" id="RHEA:65412"/>
        <dbReference type="ChEBI" id="CHEBI:57540"/>
        <dbReference type="ChEBI" id="CHEBI:58245"/>
    </reaction>
    <physiologicalReaction direction="left-to-right" evidence="14">
        <dbReference type="Rhea" id="RHEA:65413"/>
    </physiologicalReaction>
</comment>
<dbReference type="GO" id="GO:0005743">
    <property type="term" value="C:mitochondrial inner membrane"/>
    <property type="evidence" value="ECO:0007669"/>
    <property type="project" value="UniProtKB-SubCell"/>
</dbReference>
<reference evidence="19 20" key="1">
    <citation type="journal article" date="2012" name="FEMS Yeast Res.">
        <title>The genome sequence of the wine yeast VIN7 reveals an allotriploid hybrid genome with Saccharomyces cerevisiae and Saccharomyces kudriavzevii origins.</title>
        <authorList>
            <person name="Borneman A.R."/>
            <person name="Desany B.A."/>
            <person name="Riches D."/>
            <person name="Affourtit J.P."/>
            <person name="Forgan A.H."/>
            <person name="Pretorius I.S."/>
            <person name="Egholm M."/>
            <person name="Chambers P.J."/>
        </authorList>
    </citation>
    <scope>NUCLEOTIDE SEQUENCE [LARGE SCALE GENOMIC DNA]</scope>
    <source>
        <strain evidence="19 20">VIN7</strain>
    </source>
</reference>
<name>H0GWE6_SACCK</name>
<comment type="catalytic activity">
    <reaction evidence="10">
        <text>dGMP(in) + NAD(+)(out) = dGMP(out) + NAD(+)(in)</text>
        <dbReference type="Rhea" id="RHEA:65416"/>
        <dbReference type="ChEBI" id="CHEBI:57540"/>
        <dbReference type="ChEBI" id="CHEBI:57673"/>
    </reaction>
    <physiologicalReaction direction="left-to-right" evidence="10">
        <dbReference type="Rhea" id="RHEA:65417"/>
    </physiologicalReaction>
</comment>
<evidence type="ECO:0000256" key="12">
    <source>
        <dbReference type="ARBA" id="ARBA00052051"/>
    </source>
</evidence>
<dbReference type="InterPro" id="IPR044712">
    <property type="entry name" value="SLC25A32-like"/>
</dbReference>
<evidence type="ECO:0000256" key="10">
    <source>
        <dbReference type="ARBA" id="ARBA00050736"/>
    </source>
</evidence>
<sequence>MIVMSAPKTAVIGTMTQADNTVPSCSVLPERQRCPADHEEPLLRHEEQLIFPDHVSQLSSADIIEPIKMNGSTESIIGSTLWGRSVSLSSTQITALSGAFAGFLSGVAVCPLDVAKTRLQAQGLQSRFENPYYRGIMGTLSTIMRDEGPRGLYKGLVPIVLGYFPTWMIYFSAYEFSKKFFHGIFPQFDFIAQSCAAIAAGAASTSLTNPIWVVKTRLMLQSDLGEHPTHYKGTFDAFRKMSSQEGFKAFYAGLVPSLLGLFHVAIHFPIYEDLKIRFHCYSRENNSNTINLQRLIIASSVSKMIASAVTYPHEILRTRMQLKSDIPNSIQRRLFPLIKTTYAQEGLKGFYSGFTTNLIRTIPASAITLVSFEYFRNRLENVSSVAM</sequence>
<dbReference type="FunFam" id="1.50.40.10:FF:000081">
    <property type="entry name" value="NAD+ transporter"/>
    <property type="match status" value="1"/>
</dbReference>
<keyword evidence="7 18" id="KW-1133">Transmembrane helix</keyword>
<dbReference type="Gene3D" id="1.50.40.10">
    <property type="entry name" value="Mitochondrial carrier domain"/>
    <property type="match status" value="1"/>
</dbReference>
<dbReference type="PhylomeDB" id="H0GWE6"/>
<evidence type="ECO:0000256" key="7">
    <source>
        <dbReference type="ARBA" id="ARBA00022989"/>
    </source>
</evidence>
<evidence type="ECO:0000256" key="16">
    <source>
        <dbReference type="PROSITE-ProRule" id="PRU00282"/>
    </source>
</evidence>
<feature type="transmembrane region" description="Helical" evidence="18">
    <location>
        <begin position="151"/>
        <end position="170"/>
    </location>
</feature>
<evidence type="ECO:0000256" key="6">
    <source>
        <dbReference type="ARBA" id="ARBA00022792"/>
    </source>
</evidence>
<evidence type="ECO:0000256" key="9">
    <source>
        <dbReference type="ARBA" id="ARBA00023136"/>
    </source>
</evidence>
<dbReference type="Proteomes" id="UP000009009">
    <property type="component" value="Unassembled WGS sequence"/>
</dbReference>
<gene>
    <name evidence="19" type="ORF">VIN7_7810</name>
</gene>